<evidence type="ECO:0000256" key="4">
    <source>
        <dbReference type="PROSITE-ProRule" id="PRU00134"/>
    </source>
</evidence>
<evidence type="ECO:0000313" key="6">
    <source>
        <dbReference type="EMBL" id="KAK1932619.1"/>
    </source>
</evidence>
<reference evidence="6" key="2">
    <citation type="submission" date="2021-05" db="EMBL/GenBank/DDBJ databases">
        <authorList>
            <person name="Pain A."/>
        </authorList>
    </citation>
    <scope>NUCLEOTIDE SEQUENCE</scope>
    <source>
        <strain evidence="6">1802A</strain>
    </source>
</reference>
<name>A0AAD9LEF8_BABDI</name>
<dbReference type="GO" id="GO:0008270">
    <property type="term" value="F:zinc ion binding"/>
    <property type="evidence" value="ECO:0007669"/>
    <property type="project" value="UniProtKB-KW"/>
</dbReference>
<feature type="domain" description="MYND-type" evidence="5">
    <location>
        <begin position="421"/>
        <end position="473"/>
    </location>
</feature>
<keyword evidence="1" id="KW-0479">Metal-binding</keyword>
<dbReference type="InterPro" id="IPR002893">
    <property type="entry name" value="Znf_MYND"/>
</dbReference>
<dbReference type="PROSITE" id="PS50865">
    <property type="entry name" value="ZF_MYND_2"/>
    <property type="match status" value="1"/>
</dbReference>
<proteinExistence type="predicted"/>
<evidence type="ECO:0000256" key="2">
    <source>
        <dbReference type="ARBA" id="ARBA00022771"/>
    </source>
</evidence>
<evidence type="ECO:0000256" key="1">
    <source>
        <dbReference type="ARBA" id="ARBA00022723"/>
    </source>
</evidence>
<sequence length="520" mass="59224">MDVSRLGNNPKESHCAANDCTAGSDAFSQDANSESHATRDELQTLKELFFHSIIPQQLDWAGICSAKQHDFKFWANVTHALGPFILKSIFNADMPFEDSRDVDRMSLFQSEAAVSTRYIDNYVQNLKSRVSFLLLSGMIDNRLPGSLRLLVRGRCYSFFEYRINQLLNDVSRYDVEAMCFNLRALKTLFPYLQEHQPLKLASVCYKFLVSRFWRFMWLEVGVGLKTEPSSERSVLFSVFLELASVIFYGSRSGSLLKQLYTSCMKSIWDPILSLLSWSLDPKVLCRLISFIADLLLMSFQDGCIQRIDSECLKSLLQEVNTAHMQGKEYLDTYFTQTLDERNEFYHYFASIAVAMLEQLSVILKDKCDNGTNHNVQLLYELSSIGIAKMTLPPHVDAPGTSPVKFNYMDTRVFPRVLPCFNTDCIRVFHIDMPQLHVNDTSLDFMYCSRCGVPSYCSKACASVHWEASHKEVCGFFRSLPTFAKFNPPVADPDGMMLCTFGEGEVLTPFFDQAGNVLTIF</sequence>
<dbReference type="Pfam" id="PF01753">
    <property type="entry name" value="zf-MYND"/>
    <property type="match status" value="1"/>
</dbReference>
<comment type="caution">
    <text evidence="6">The sequence shown here is derived from an EMBL/GenBank/DDBJ whole genome shotgun (WGS) entry which is preliminary data.</text>
</comment>
<dbReference type="AlphaFoldDB" id="A0AAD9LEF8"/>
<reference evidence="6" key="1">
    <citation type="journal article" date="2014" name="Nucleic Acids Res.">
        <title>The evolutionary dynamics of variant antigen genes in Babesia reveal a history of genomic innovation underlying host-parasite interaction.</title>
        <authorList>
            <person name="Jackson A.P."/>
            <person name="Otto T.D."/>
            <person name="Darby A."/>
            <person name="Ramaprasad A."/>
            <person name="Xia D."/>
            <person name="Echaide I.E."/>
            <person name="Farber M."/>
            <person name="Gahlot S."/>
            <person name="Gamble J."/>
            <person name="Gupta D."/>
            <person name="Gupta Y."/>
            <person name="Jackson L."/>
            <person name="Malandrin L."/>
            <person name="Malas T.B."/>
            <person name="Moussa E."/>
            <person name="Nair M."/>
            <person name="Reid A.J."/>
            <person name="Sanders M."/>
            <person name="Sharma J."/>
            <person name="Tracey A."/>
            <person name="Quail M.A."/>
            <person name="Weir W."/>
            <person name="Wastling J.M."/>
            <person name="Hall N."/>
            <person name="Willadsen P."/>
            <person name="Lingelbach K."/>
            <person name="Shiels B."/>
            <person name="Tait A."/>
            <person name="Berriman M."/>
            <person name="Allred D.R."/>
            <person name="Pain A."/>
        </authorList>
    </citation>
    <scope>NUCLEOTIDE SEQUENCE</scope>
    <source>
        <strain evidence="6">1802A</strain>
    </source>
</reference>
<keyword evidence="3" id="KW-0862">Zinc</keyword>
<dbReference type="SUPFAM" id="SSF144232">
    <property type="entry name" value="HIT/MYND zinc finger-like"/>
    <property type="match status" value="1"/>
</dbReference>
<protein>
    <recommendedName>
        <fullName evidence="5">MYND-type domain-containing protein</fullName>
    </recommendedName>
</protein>
<evidence type="ECO:0000256" key="3">
    <source>
        <dbReference type="ARBA" id="ARBA00022833"/>
    </source>
</evidence>
<dbReference type="Proteomes" id="UP001195914">
    <property type="component" value="Unassembled WGS sequence"/>
</dbReference>
<keyword evidence="7" id="KW-1185">Reference proteome</keyword>
<dbReference type="Gene3D" id="6.10.140.2220">
    <property type="match status" value="1"/>
</dbReference>
<evidence type="ECO:0000259" key="5">
    <source>
        <dbReference type="PROSITE" id="PS50865"/>
    </source>
</evidence>
<evidence type="ECO:0000313" key="7">
    <source>
        <dbReference type="Proteomes" id="UP001195914"/>
    </source>
</evidence>
<keyword evidence="2 4" id="KW-0863">Zinc-finger</keyword>
<accession>A0AAD9LEF8</accession>
<gene>
    <name evidence="6" type="ORF">X943_000027</name>
</gene>
<dbReference type="EMBL" id="JAHBMH010000073">
    <property type="protein sequence ID" value="KAK1932619.1"/>
    <property type="molecule type" value="Genomic_DNA"/>
</dbReference>
<organism evidence="6 7">
    <name type="scientific">Babesia divergens</name>
    <dbReference type="NCBI Taxonomy" id="32595"/>
    <lineage>
        <taxon>Eukaryota</taxon>
        <taxon>Sar</taxon>
        <taxon>Alveolata</taxon>
        <taxon>Apicomplexa</taxon>
        <taxon>Aconoidasida</taxon>
        <taxon>Piroplasmida</taxon>
        <taxon>Babesiidae</taxon>
        <taxon>Babesia</taxon>
    </lineage>
</organism>